<sequence>MALALENIRALAKDHDYVEIEFRLGKDLLESMSTLRQEQVHTGTGYYRKHITQKWKHRGNDNRDDFLVDSAMRWRYVGRATGLIKNEEDMKSICDICTLHDELYFEENSVPDLLYTRYYKKKFGEFQTVDLNENKFKSYEGIPLEDLDDDLCENGYIFLHDHEAQLMALLTKLVSVENDDIAFELMNWLLGRIHAGQRFADLSANVPKKGRFMSSLWHSVYRIKRSVYSSSESSSIIYQAYIK</sequence>
<evidence type="ECO:0000313" key="2">
    <source>
        <dbReference type="Proteomes" id="UP001054902"/>
    </source>
</evidence>
<dbReference type="AlphaFoldDB" id="A0AAD3CGP3"/>
<reference evidence="1 2" key="1">
    <citation type="journal article" date="2021" name="Sci. Rep.">
        <title>The genome of the diatom Chaetoceros tenuissimus carries an ancient integrated fragment of an extant virus.</title>
        <authorList>
            <person name="Hongo Y."/>
            <person name="Kimura K."/>
            <person name="Takaki Y."/>
            <person name="Yoshida Y."/>
            <person name="Baba S."/>
            <person name="Kobayashi G."/>
            <person name="Nagasaki K."/>
            <person name="Hano T."/>
            <person name="Tomaru Y."/>
        </authorList>
    </citation>
    <scope>NUCLEOTIDE SEQUENCE [LARGE SCALE GENOMIC DNA]</scope>
    <source>
        <strain evidence="1 2">NIES-3715</strain>
    </source>
</reference>
<name>A0AAD3CGP3_9STRA</name>
<protein>
    <submittedName>
        <fullName evidence="1">Uncharacterized protein</fullName>
    </submittedName>
</protein>
<proteinExistence type="predicted"/>
<keyword evidence="2" id="KW-1185">Reference proteome</keyword>
<gene>
    <name evidence="1" type="ORF">CTEN210_01965</name>
</gene>
<dbReference type="Proteomes" id="UP001054902">
    <property type="component" value="Unassembled WGS sequence"/>
</dbReference>
<dbReference type="EMBL" id="BLLK01000020">
    <property type="protein sequence ID" value="GFH45491.1"/>
    <property type="molecule type" value="Genomic_DNA"/>
</dbReference>
<organism evidence="1 2">
    <name type="scientific">Chaetoceros tenuissimus</name>
    <dbReference type="NCBI Taxonomy" id="426638"/>
    <lineage>
        <taxon>Eukaryota</taxon>
        <taxon>Sar</taxon>
        <taxon>Stramenopiles</taxon>
        <taxon>Ochrophyta</taxon>
        <taxon>Bacillariophyta</taxon>
        <taxon>Coscinodiscophyceae</taxon>
        <taxon>Chaetocerotophycidae</taxon>
        <taxon>Chaetocerotales</taxon>
        <taxon>Chaetocerotaceae</taxon>
        <taxon>Chaetoceros</taxon>
    </lineage>
</organism>
<evidence type="ECO:0000313" key="1">
    <source>
        <dbReference type="EMBL" id="GFH45491.1"/>
    </source>
</evidence>
<comment type="caution">
    <text evidence="1">The sequence shown here is derived from an EMBL/GenBank/DDBJ whole genome shotgun (WGS) entry which is preliminary data.</text>
</comment>
<accession>A0AAD3CGP3</accession>